<dbReference type="EMBL" id="LR797824">
    <property type="protein sequence ID" value="CAB4241809.1"/>
    <property type="molecule type" value="Genomic_DNA"/>
</dbReference>
<proteinExistence type="predicted"/>
<name>A0A6J5TBY9_9CAUD</name>
<organism evidence="1">
    <name type="scientific">uncultured Caudovirales phage</name>
    <dbReference type="NCBI Taxonomy" id="2100421"/>
    <lineage>
        <taxon>Viruses</taxon>
        <taxon>Duplodnaviria</taxon>
        <taxon>Heunggongvirae</taxon>
        <taxon>Uroviricota</taxon>
        <taxon>Caudoviricetes</taxon>
        <taxon>Peduoviridae</taxon>
        <taxon>Maltschvirus</taxon>
        <taxon>Maltschvirus maltsch</taxon>
    </lineage>
</organism>
<gene>
    <name evidence="1" type="ORF">UFOVP71_347</name>
</gene>
<reference evidence="1" key="1">
    <citation type="submission" date="2020-05" db="EMBL/GenBank/DDBJ databases">
        <authorList>
            <person name="Chiriac C."/>
            <person name="Salcher M."/>
            <person name="Ghai R."/>
            <person name="Kavagutti S V."/>
        </authorList>
    </citation>
    <scope>NUCLEOTIDE SEQUENCE</scope>
</reference>
<accession>A0A6J5TBY9</accession>
<protein>
    <submittedName>
        <fullName evidence="1">Uncharacterized protein</fullName>
    </submittedName>
</protein>
<sequence>MLLRELTSSPRIQIAEGGNVFKTKEGEILTQRINQADVEPTVRWLETITGYEHLPHMLGTTGKKATSGDLDIGMPPGTTKEELITKLSTWCNEHGVDIKSAIKKSGVSVHFRTPIGGAPDRGYVQTDFMFLPNLEFAKFAMAADPHSNYKDSNKHVMLASVAKHKGLKWSPTTGLVSRENNEVISTDPDEIARTLLGGQANRGSITSVEKILDALKGNPDAEAILADARETLGREGVTI</sequence>
<evidence type="ECO:0000313" key="1">
    <source>
        <dbReference type="EMBL" id="CAB4241809.1"/>
    </source>
</evidence>